<evidence type="ECO:0000313" key="3">
    <source>
        <dbReference type="EMBL" id="SMH45420.1"/>
    </source>
</evidence>
<evidence type="ECO:0000313" key="5">
    <source>
        <dbReference type="Proteomes" id="UP000193969"/>
    </source>
</evidence>
<keyword evidence="5" id="KW-1185">Reference proteome</keyword>
<dbReference type="SUPFAM" id="SSF102891">
    <property type="entry name" value="Hypothetical protein Ta1206"/>
    <property type="match status" value="1"/>
</dbReference>
<evidence type="ECO:0000313" key="4">
    <source>
        <dbReference type="Proteomes" id="UP000185713"/>
    </source>
</evidence>
<dbReference type="Proteomes" id="UP000278252">
    <property type="component" value="Unassembled WGS sequence"/>
</dbReference>
<evidence type="ECO:0000313" key="6">
    <source>
        <dbReference type="Proteomes" id="UP000278252"/>
    </source>
</evidence>
<dbReference type="Gene3D" id="3.30.1980.10">
    <property type="entry name" value="Hypothetical protein YunC"/>
    <property type="match status" value="1"/>
</dbReference>
<accession>A0A1L9C1R4</accession>
<reference evidence="3" key="2">
    <citation type="submission" date="2017-04" db="EMBL/GenBank/DDBJ databases">
        <authorList>
            <person name="Afonso C.L."/>
            <person name="Miller P.J."/>
            <person name="Scott M.A."/>
            <person name="Spackman E."/>
            <person name="Goraichik I."/>
            <person name="Dimitrov K.M."/>
            <person name="Suarez D.L."/>
            <person name="Swayne D.E."/>
        </authorList>
    </citation>
    <scope>NUCLEOTIDE SEQUENCE [LARGE SCALE GENOMIC DNA]</scope>
    <source>
        <strain evidence="3">FDF-1</strain>
    </source>
</reference>
<dbReference type="AlphaFoldDB" id="A0A1L9C1R4"/>
<dbReference type="InterPro" id="IPR036493">
    <property type="entry name" value="YunC_sf"/>
</dbReference>
<dbReference type="EMBL" id="JWTK01000009">
    <property type="protein sequence ID" value="OJH48484.1"/>
    <property type="molecule type" value="Genomic_DNA"/>
</dbReference>
<proteinExistence type="predicted"/>
<dbReference type="Proteomes" id="UP000193969">
    <property type="component" value="Unassembled WGS sequence"/>
</dbReference>
<name>A0A1L9C1R4_9EURY</name>
<sequence length="95" mass="10421">MRIEQIKLENGTAQGLKWEFENASLLLIKADMGYVMCGYLNMETADKLGDVAAVVSGVDSFEDVLQTSLKSVSKKALDIGIEEGMTGRQALEKMF</sequence>
<organism evidence="1 4">
    <name type="scientific">Methanohalophilus portucalensis FDF-1</name>
    <dbReference type="NCBI Taxonomy" id="523843"/>
    <lineage>
        <taxon>Archaea</taxon>
        <taxon>Methanobacteriati</taxon>
        <taxon>Methanobacteriota</taxon>
        <taxon>Stenosarchaea group</taxon>
        <taxon>Methanomicrobia</taxon>
        <taxon>Methanosarcinales</taxon>
        <taxon>Methanosarcinaceae</taxon>
        <taxon>Methanohalophilus</taxon>
    </lineage>
</organism>
<protein>
    <submittedName>
        <fullName evidence="2">DUF1805 domain-containing protein</fullName>
    </submittedName>
    <submittedName>
        <fullName evidence="3">Uncharacterized protein YunC, DUF1805 family</fullName>
    </submittedName>
</protein>
<reference evidence="1 4" key="1">
    <citation type="submission" date="2014-12" db="EMBL/GenBank/DDBJ databases">
        <title>The genome sequence of Methanohalophilus portucalensis strain FDF1.</title>
        <authorList>
            <person name="Lai M.-C."/>
            <person name="Lai S.-J."/>
        </authorList>
    </citation>
    <scope>NUCLEOTIDE SEQUENCE [LARGE SCALE GENOMIC DNA]</scope>
    <source>
        <strain evidence="1 4">FDF-1</strain>
    </source>
</reference>
<dbReference type="InterPro" id="IPR014931">
    <property type="entry name" value="DUF1805"/>
</dbReference>
<dbReference type="EMBL" id="RJJH01000016">
    <property type="protein sequence ID" value="RNI08512.1"/>
    <property type="molecule type" value="Genomic_DNA"/>
</dbReference>
<dbReference type="OrthoDB" id="120833at2157"/>
<dbReference type="Pfam" id="PF08827">
    <property type="entry name" value="DUF1805"/>
    <property type="match status" value="1"/>
</dbReference>
<dbReference type="Proteomes" id="UP000185713">
    <property type="component" value="Unassembled WGS sequence"/>
</dbReference>
<evidence type="ECO:0000313" key="1">
    <source>
        <dbReference type="EMBL" id="OJH48484.1"/>
    </source>
</evidence>
<dbReference type="STRING" id="523843.SAMN06264941_2175"/>
<evidence type="ECO:0000313" key="2">
    <source>
        <dbReference type="EMBL" id="RNI08512.1"/>
    </source>
</evidence>
<reference evidence="2 6" key="4">
    <citation type="submission" date="2018-10" db="EMBL/GenBank/DDBJ databases">
        <title>Cultivation of a novel Methanohalophilus strain from Kebrit Deep of the Red Sea and a genomic comparison of members of the genus Methanohalophilus.</title>
        <authorList>
            <person name="Guan Y."/>
            <person name="Ngugi D.K."/>
            <person name="Stingl U."/>
        </authorList>
    </citation>
    <scope>NUCLEOTIDE SEQUENCE [LARGE SCALE GENOMIC DNA]</scope>
    <source>
        <strain evidence="2 6">DSM 7471</strain>
    </source>
</reference>
<dbReference type="EMBL" id="FXBN01000005">
    <property type="protein sequence ID" value="SMH45420.1"/>
    <property type="molecule type" value="Genomic_DNA"/>
</dbReference>
<reference evidence="5" key="3">
    <citation type="submission" date="2017-04" db="EMBL/GenBank/DDBJ databases">
        <authorList>
            <person name="Varghese N."/>
            <person name="Submissions S."/>
        </authorList>
    </citation>
    <scope>NUCLEOTIDE SEQUENCE [LARGE SCALE GENOMIC DNA]</scope>
    <source>
        <strain evidence="5">FDF-1</strain>
    </source>
</reference>
<gene>
    <name evidence="2" type="ORF">EFE41_10065</name>
    <name evidence="1" type="ORF">MPF_2088</name>
    <name evidence="3" type="ORF">SAMN06264941_2175</name>
</gene>
<dbReference type="RefSeq" id="WP_072361996.1">
    <property type="nucleotide sequence ID" value="NZ_FXBN01000005.1"/>
</dbReference>